<dbReference type="PANTHER" id="PTHR24006">
    <property type="entry name" value="UBIQUITIN CARBOXYL-TERMINAL HYDROLASE"/>
    <property type="match status" value="1"/>
</dbReference>
<feature type="compositionally biased region" description="Low complexity" evidence="8">
    <location>
        <begin position="202"/>
        <end position="219"/>
    </location>
</feature>
<evidence type="ECO:0000256" key="8">
    <source>
        <dbReference type="SAM" id="MobiDB-lite"/>
    </source>
</evidence>
<dbReference type="InterPro" id="IPR001394">
    <property type="entry name" value="Peptidase_C19_UCH"/>
</dbReference>
<comment type="catalytic activity">
    <reaction evidence="1 7">
        <text>Thiol-dependent hydrolysis of ester, thioester, amide, peptide and isopeptide bonds formed by the C-terminal Gly of ubiquitin (a 76-residue protein attached to proteins as an intracellular targeting signal).</text>
        <dbReference type="EC" id="3.4.19.12"/>
    </reaction>
</comment>
<feature type="region of interest" description="Disordered" evidence="8">
    <location>
        <begin position="404"/>
        <end position="423"/>
    </location>
</feature>
<feature type="compositionally biased region" description="Basic residues" evidence="8">
    <location>
        <begin position="532"/>
        <end position="542"/>
    </location>
</feature>
<protein>
    <recommendedName>
        <fullName evidence="7">Ubiquitin carboxyl-terminal hydrolase</fullName>
        <ecNumber evidence="7">3.4.19.12</ecNumber>
    </recommendedName>
</protein>
<dbReference type="Pfam" id="PF00443">
    <property type="entry name" value="UCH"/>
    <property type="match status" value="1"/>
</dbReference>
<keyword evidence="3 7" id="KW-0645">Protease</keyword>
<feature type="domain" description="USP" evidence="9">
    <location>
        <begin position="339"/>
        <end position="747"/>
    </location>
</feature>
<feature type="compositionally biased region" description="Basic and acidic residues" evidence="8">
    <location>
        <begin position="19"/>
        <end position="35"/>
    </location>
</feature>
<reference evidence="10 11" key="1">
    <citation type="journal article" date="2024" name="Nat. Commun.">
        <title>Phylogenomics reveals the evolutionary origins of lichenization in chlorophyte algae.</title>
        <authorList>
            <person name="Puginier C."/>
            <person name="Libourel C."/>
            <person name="Otte J."/>
            <person name="Skaloud P."/>
            <person name="Haon M."/>
            <person name="Grisel S."/>
            <person name="Petersen M."/>
            <person name="Berrin J.G."/>
            <person name="Delaux P.M."/>
            <person name="Dal Grande F."/>
            <person name="Keller J."/>
        </authorList>
    </citation>
    <scope>NUCLEOTIDE SEQUENCE [LARGE SCALE GENOMIC DNA]</scope>
    <source>
        <strain evidence="10 11">SAG 2036</strain>
    </source>
</reference>
<feature type="region of interest" description="Disordered" evidence="8">
    <location>
        <begin position="197"/>
        <end position="282"/>
    </location>
</feature>
<evidence type="ECO:0000313" key="10">
    <source>
        <dbReference type="EMBL" id="KAK9803846.1"/>
    </source>
</evidence>
<dbReference type="GO" id="GO:0004843">
    <property type="term" value="F:cysteine-type deubiquitinase activity"/>
    <property type="evidence" value="ECO:0007669"/>
    <property type="project" value="UniProtKB-UniRule"/>
</dbReference>
<keyword evidence="6 7" id="KW-0788">Thiol protease</keyword>
<dbReference type="Gene3D" id="3.90.70.10">
    <property type="entry name" value="Cysteine proteinases"/>
    <property type="match status" value="1"/>
</dbReference>
<feature type="compositionally biased region" description="Polar residues" evidence="8">
    <location>
        <begin position="103"/>
        <end position="117"/>
    </location>
</feature>
<dbReference type="InterPro" id="IPR038765">
    <property type="entry name" value="Papain-like_cys_pep_sf"/>
</dbReference>
<dbReference type="EC" id="3.4.19.12" evidence="7"/>
<dbReference type="GO" id="GO:0006508">
    <property type="term" value="P:proteolysis"/>
    <property type="evidence" value="ECO:0007669"/>
    <property type="project" value="UniProtKB-KW"/>
</dbReference>
<comment type="similarity">
    <text evidence="2 7">Belongs to the peptidase C19 family.</text>
</comment>
<evidence type="ECO:0000256" key="5">
    <source>
        <dbReference type="ARBA" id="ARBA00022801"/>
    </source>
</evidence>
<feature type="compositionally biased region" description="Polar residues" evidence="8">
    <location>
        <begin position="130"/>
        <end position="143"/>
    </location>
</feature>
<dbReference type="PROSITE" id="PS00972">
    <property type="entry name" value="USP_1"/>
    <property type="match status" value="1"/>
</dbReference>
<evidence type="ECO:0000256" key="3">
    <source>
        <dbReference type="ARBA" id="ARBA00022670"/>
    </source>
</evidence>
<name>A0AAW1P4G1_9CHLO</name>
<evidence type="ECO:0000259" key="9">
    <source>
        <dbReference type="PROSITE" id="PS50235"/>
    </source>
</evidence>
<accession>A0AAW1P4G1</accession>
<feature type="region of interest" description="Disordered" evidence="8">
    <location>
        <begin position="1"/>
        <end position="182"/>
    </location>
</feature>
<dbReference type="PROSITE" id="PS00973">
    <property type="entry name" value="USP_2"/>
    <property type="match status" value="1"/>
</dbReference>
<dbReference type="CDD" id="cd02257">
    <property type="entry name" value="Peptidase_C19"/>
    <property type="match status" value="1"/>
</dbReference>
<dbReference type="GO" id="GO:0005829">
    <property type="term" value="C:cytosol"/>
    <property type="evidence" value="ECO:0007669"/>
    <property type="project" value="TreeGrafter"/>
</dbReference>
<evidence type="ECO:0000256" key="6">
    <source>
        <dbReference type="ARBA" id="ARBA00022807"/>
    </source>
</evidence>
<dbReference type="GO" id="GO:0005634">
    <property type="term" value="C:nucleus"/>
    <property type="evidence" value="ECO:0007669"/>
    <property type="project" value="TreeGrafter"/>
</dbReference>
<organism evidence="10 11">
    <name type="scientific">Symbiochloris irregularis</name>
    <dbReference type="NCBI Taxonomy" id="706552"/>
    <lineage>
        <taxon>Eukaryota</taxon>
        <taxon>Viridiplantae</taxon>
        <taxon>Chlorophyta</taxon>
        <taxon>core chlorophytes</taxon>
        <taxon>Trebouxiophyceae</taxon>
        <taxon>Trebouxiales</taxon>
        <taxon>Trebouxiaceae</taxon>
        <taxon>Symbiochloris</taxon>
    </lineage>
</organism>
<dbReference type="PROSITE" id="PS50235">
    <property type="entry name" value="USP_3"/>
    <property type="match status" value="1"/>
</dbReference>
<dbReference type="PANTHER" id="PTHR24006:SF687">
    <property type="entry name" value="UBIQUITIN CARBOXYL-TERMINAL HYDROLASE 10"/>
    <property type="match status" value="1"/>
</dbReference>
<evidence type="ECO:0000256" key="4">
    <source>
        <dbReference type="ARBA" id="ARBA00022786"/>
    </source>
</evidence>
<evidence type="ECO:0000256" key="2">
    <source>
        <dbReference type="ARBA" id="ARBA00009085"/>
    </source>
</evidence>
<dbReference type="InterPro" id="IPR050164">
    <property type="entry name" value="Peptidase_C19"/>
</dbReference>
<feature type="compositionally biased region" description="Low complexity" evidence="8">
    <location>
        <begin position="236"/>
        <end position="255"/>
    </location>
</feature>
<dbReference type="InterPro" id="IPR028889">
    <property type="entry name" value="USP"/>
</dbReference>
<evidence type="ECO:0000313" key="11">
    <source>
        <dbReference type="Proteomes" id="UP001465755"/>
    </source>
</evidence>
<feature type="region of interest" description="Disordered" evidence="8">
    <location>
        <begin position="511"/>
        <end position="542"/>
    </location>
</feature>
<evidence type="ECO:0000256" key="1">
    <source>
        <dbReference type="ARBA" id="ARBA00000707"/>
    </source>
</evidence>
<comment type="function">
    <text evidence="7">Recognizes and hydrolyzes the peptide bond at the C-terminal Gly of ubiquitin. Involved in the processing of poly-ubiquitin precursors as well as that of ubiquitinated proteins.</text>
</comment>
<keyword evidence="4 7" id="KW-0833">Ubl conjugation pathway</keyword>
<dbReference type="SUPFAM" id="SSF54001">
    <property type="entry name" value="Cysteine proteinases"/>
    <property type="match status" value="1"/>
</dbReference>
<dbReference type="AlphaFoldDB" id="A0AAW1P4G1"/>
<feature type="compositionally biased region" description="Pro residues" evidence="8">
    <location>
        <begin position="169"/>
        <end position="178"/>
    </location>
</feature>
<gene>
    <name evidence="10" type="ORF">WJX73_007843</name>
</gene>
<evidence type="ECO:0000256" key="7">
    <source>
        <dbReference type="RuleBase" id="RU366025"/>
    </source>
</evidence>
<feature type="region of interest" description="Disordered" evidence="8">
    <location>
        <begin position="449"/>
        <end position="468"/>
    </location>
</feature>
<dbReference type="GO" id="GO:0016579">
    <property type="term" value="P:protein deubiquitination"/>
    <property type="evidence" value="ECO:0007669"/>
    <property type="project" value="InterPro"/>
</dbReference>
<comment type="caution">
    <text evidence="10">The sequence shown here is derived from an EMBL/GenBank/DDBJ whole genome shotgun (WGS) entry which is preliminary data.</text>
</comment>
<dbReference type="EMBL" id="JALJOQ010000055">
    <property type="protein sequence ID" value="KAK9803846.1"/>
    <property type="molecule type" value="Genomic_DNA"/>
</dbReference>
<proteinExistence type="inferred from homology"/>
<sequence length="748" mass="78984">MSEWRQRTHSSGREGQSAFRHDQQPRSSDRSRRDQPGQYPHQPRQQGPAPPAWGQHNSRTADAGPSASRPAAEMTVAEAPPKSSAWTSRQRSGAAASTGAKPSENSFQPASIRQGSIQEEAGRAQDPFAATQQPAPGSSNPGSTRATPANGTAPAPAQHRQSRQEGPSSPLPEAPAPLRPAWKTAIPAAVLGQSGAQASRMASGGASQPSAASGSTASSLDAVLSPKRHGLQQTELSPSLPAASAPASSHGHSAPNGPLCGNSLQHSSGTARVAGAQRGGAGVGPAGGAEALLVRTAPGTAQTLPGRSRLAIRAEQSPKHGALADEVAAANTSLRLQPRGLVNTGNLCFMNSILQALMGGGIFCYILQTLKAAAPQLPESQYPLLHAFSELAKSFAVLAAEPVPNGTASSDQSGAKKDQGSRAAAVLGGQPLMPSMMFNLLGTFNPNNARPSATTAVGTPPGKPPTMAERLSARLPTSAQREQEDAHEFFNFLVDETHKELLRLRSAHASALGDSGAAQMEEMDDEEGGWKRQGRGRKRAVTRGHTVVQGGETLATAMFGGATRSEVRTAGVPASATLQPFTHLQLDILPPHVNSLADAFEFLIAAEDIEGYKLDNGRIVTASKAQRLHKLPRILVLHLKRFTVNLAGFAKLHKPVHFDAILQLKRGWLSDGCQWAGRGTGKGKLPEYDLMATVSHHGRVLSSGHYTADVRQPDLQWLRFDDTQVSLVPPNRVLDERSAYLLFYKLRM</sequence>
<feature type="compositionally biased region" description="Low complexity" evidence="8">
    <location>
        <begin position="144"/>
        <end position="157"/>
    </location>
</feature>
<dbReference type="InterPro" id="IPR018200">
    <property type="entry name" value="USP_CS"/>
</dbReference>
<dbReference type="Proteomes" id="UP001465755">
    <property type="component" value="Unassembled WGS sequence"/>
</dbReference>
<keyword evidence="11" id="KW-1185">Reference proteome</keyword>
<keyword evidence="5 7" id="KW-0378">Hydrolase</keyword>